<protein>
    <recommendedName>
        <fullName evidence="6">Histidinol-phosphate aminotransferase</fullName>
        <ecNumber evidence="6">2.6.1.9</ecNumber>
    </recommendedName>
    <alternativeName>
        <fullName evidence="6">Imidazole acetol-phosphate transaminase</fullName>
    </alternativeName>
</protein>
<dbReference type="InterPro" id="IPR015421">
    <property type="entry name" value="PyrdxlP-dep_Trfase_major"/>
</dbReference>
<reference evidence="8 9" key="1">
    <citation type="journal article" date="2011" name="Stand. Genomic Sci.">
        <title>Complete genome sequence of Syntrophobotulus glycolicus type strain (FlGlyR).</title>
        <authorList>
            <person name="Han C."/>
            <person name="Mwirichia R."/>
            <person name="Chertkov O."/>
            <person name="Held B."/>
            <person name="Lapidus A."/>
            <person name="Nolan M."/>
            <person name="Lucas S."/>
            <person name="Hammon N."/>
            <person name="Deshpande S."/>
            <person name="Cheng J.F."/>
            <person name="Tapia R."/>
            <person name="Goodwin L."/>
            <person name="Pitluck S."/>
            <person name="Huntemann M."/>
            <person name="Liolios K."/>
            <person name="Ivanova N."/>
            <person name="Pagani I."/>
            <person name="Mavromatis K."/>
            <person name="Ovchinikova G."/>
            <person name="Pati A."/>
            <person name="Chen A."/>
            <person name="Palaniappan K."/>
            <person name="Land M."/>
            <person name="Hauser L."/>
            <person name="Brambilla E.M."/>
            <person name="Rohde M."/>
            <person name="Spring S."/>
            <person name="Sikorski J."/>
            <person name="Goker M."/>
            <person name="Woyke T."/>
            <person name="Bristow J."/>
            <person name="Eisen J.A."/>
            <person name="Markowitz V."/>
            <person name="Hugenholtz P."/>
            <person name="Kyrpides N.C."/>
            <person name="Klenk H.P."/>
            <person name="Detter J.C."/>
        </authorList>
    </citation>
    <scope>NUCLEOTIDE SEQUENCE [LARGE SCALE GENOMIC DNA]</scope>
    <source>
        <strain evidence="9">DSM 8271 / FlGlyR</strain>
    </source>
</reference>
<comment type="pathway">
    <text evidence="6">Amino-acid biosynthesis; L-histidine biosynthesis; L-histidine from 5-phospho-alpha-D-ribose 1-diphosphate: step 7/9.</text>
</comment>
<dbReference type="KEGG" id="sgy:Sgly_2795"/>
<dbReference type="InterPro" id="IPR005861">
    <property type="entry name" value="HisP_aminotrans"/>
</dbReference>
<keyword evidence="4 6" id="KW-0808">Transferase</keyword>
<dbReference type="eggNOG" id="COG0079">
    <property type="taxonomic scope" value="Bacteria"/>
</dbReference>
<sequence>MSDLQYRKALEHISPYKPAKTLVKIKEELGLEHIIRLAANENTMGCSPHVQEAVNAALKDIYLYPDGFCHDLRAQLAQTCHFDPHQLIFSNGSFELISLIAQAFLNPGEESIIPEPSFGWYKVVTLGMDGVVNNVPLKNHCIDLQRIQREINDKTRIIWLCNPNNPTGTFFTQSQLESFIADIPPQIIIVLDEAYYEFVTDKSYPDSVSLIEKHPNIIVLRTFSKVYGLASFRLGYGIAGQNIIGNLNKIRLPINVNYLAQIAGIAALSDREFTKAVLDNNAREKQYYYQVFKEMSLDYIPSETNFIMVNAERSSEAVVDEILKKGISVRAGMEFGMPSWLRITIGQPEENRLLVTALKEALPK</sequence>
<dbReference type="STRING" id="645991.Sgly_2795"/>
<dbReference type="InterPro" id="IPR004839">
    <property type="entry name" value="Aminotransferase_I/II_large"/>
</dbReference>
<dbReference type="InterPro" id="IPR015422">
    <property type="entry name" value="PyrdxlP-dep_Trfase_small"/>
</dbReference>
<comment type="catalytic activity">
    <reaction evidence="6">
        <text>L-histidinol phosphate + 2-oxoglutarate = 3-(imidazol-4-yl)-2-oxopropyl phosphate + L-glutamate</text>
        <dbReference type="Rhea" id="RHEA:23744"/>
        <dbReference type="ChEBI" id="CHEBI:16810"/>
        <dbReference type="ChEBI" id="CHEBI:29985"/>
        <dbReference type="ChEBI" id="CHEBI:57766"/>
        <dbReference type="ChEBI" id="CHEBI:57980"/>
        <dbReference type="EC" id="2.6.1.9"/>
    </reaction>
</comment>
<evidence type="ECO:0000256" key="6">
    <source>
        <dbReference type="HAMAP-Rule" id="MF_01023"/>
    </source>
</evidence>
<evidence type="ECO:0000259" key="7">
    <source>
        <dbReference type="Pfam" id="PF00155"/>
    </source>
</evidence>
<keyword evidence="9" id="KW-1185">Reference proteome</keyword>
<dbReference type="UniPathway" id="UPA00031">
    <property type="reaction ID" value="UER00012"/>
</dbReference>
<evidence type="ECO:0000256" key="3">
    <source>
        <dbReference type="ARBA" id="ARBA00022576"/>
    </source>
</evidence>
<proteinExistence type="inferred from homology"/>
<reference evidence="9" key="2">
    <citation type="submission" date="2011-02" db="EMBL/GenBank/DDBJ databases">
        <title>The complete genome of Syntrophobotulus glycolicus DSM 8271.</title>
        <authorList>
            <person name="Lucas S."/>
            <person name="Copeland A."/>
            <person name="Lapidus A."/>
            <person name="Bruce D."/>
            <person name="Goodwin L."/>
            <person name="Pitluck S."/>
            <person name="Kyrpides N."/>
            <person name="Mavromatis K."/>
            <person name="Pagani I."/>
            <person name="Ivanova N."/>
            <person name="Mikhailova N."/>
            <person name="Chertkov O."/>
            <person name="Held B."/>
            <person name="Detter J.C."/>
            <person name="Tapia R."/>
            <person name="Han C."/>
            <person name="Land M."/>
            <person name="Hauser L."/>
            <person name="Markowitz V."/>
            <person name="Cheng J.-F."/>
            <person name="Hugenholtz P."/>
            <person name="Woyke T."/>
            <person name="Wu D."/>
            <person name="Spring S."/>
            <person name="Schroeder M."/>
            <person name="Brambilla E."/>
            <person name="Klenk H.-P."/>
            <person name="Eisen J.A."/>
        </authorList>
    </citation>
    <scope>NUCLEOTIDE SEQUENCE [LARGE SCALE GENOMIC DNA]</scope>
    <source>
        <strain evidence="9">DSM 8271 / FlGlyR</strain>
    </source>
</reference>
<evidence type="ECO:0000313" key="9">
    <source>
        <dbReference type="Proteomes" id="UP000007488"/>
    </source>
</evidence>
<dbReference type="SUPFAM" id="SSF53383">
    <property type="entry name" value="PLP-dependent transferases"/>
    <property type="match status" value="1"/>
</dbReference>
<dbReference type="GO" id="GO:0004400">
    <property type="term" value="F:histidinol-phosphate transaminase activity"/>
    <property type="evidence" value="ECO:0007669"/>
    <property type="project" value="UniProtKB-UniRule"/>
</dbReference>
<organism evidence="8 9">
    <name type="scientific">Syntrophobotulus glycolicus (strain DSM 8271 / FlGlyR)</name>
    <dbReference type="NCBI Taxonomy" id="645991"/>
    <lineage>
        <taxon>Bacteria</taxon>
        <taxon>Bacillati</taxon>
        <taxon>Bacillota</taxon>
        <taxon>Clostridia</taxon>
        <taxon>Eubacteriales</taxon>
        <taxon>Desulfitobacteriaceae</taxon>
        <taxon>Syntrophobotulus</taxon>
    </lineage>
</organism>
<comment type="subunit">
    <text evidence="2 6">Homodimer.</text>
</comment>
<dbReference type="GO" id="GO:0030170">
    <property type="term" value="F:pyridoxal phosphate binding"/>
    <property type="evidence" value="ECO:0007669"/>
    <property type="project" value="InterPro"/>
</dbReference>
<dbReference type="CDD" id="cd00609">
    <property type="entry name" value="AAT_like"/>
    <property type="match status" value="1"/>
</dbReference>
<accession>F0SYF4</accession>
<dbReference type="Proteomes" id="UP000007488">
    <property type="component" value="Chromosome"/>
</dbReference>
<dbReference type="Pfam" id="PF00155">
    <property type="entry name" value="Aminotran_1_2"/>
    <property type="match status" value="1"/>
</dbReference>
<evidence type="ECO:0000256" key="1">
    <source>
        <dbReference type="ARBA" id="ARBA00001933"/>
    </source>
</evidence>
<keyword evidence="6" id="KW-0368">Histidine biosynthesis</keyword>
<dbReference type="NCBIfam" id="TIGR01141">
    <property type="entry name" value="hisC"/>
    <property type="match status" value="1"/>
</dbReference>
<feature type="domain" description="Aminotransferase class I/classII large" evidence="7">
    <location>
        <begin position="33"/>
        <end position="358"/>
    </location>
</feature>
<keyword evidence="5 6" id="KW-0663">Pyridoxal phosphate</keyword>
<evidence type="ECO:0000256" key="2">
    <source>
        <dbReference type="ARBA" id="ARBA00011738"/>
    </source>
</evidence>
<dbReference type="InterPro" id="IPR015424">
    <property type="entry name" value="PyrdxlP-dep_Trfase"/>
</dbReference>
<dbReference type="AlphaFoldDB" id="F0SYF4"/>
<feature type="modified residue" description="N6-(pyridoxal phosphate)lysine" evidence="6">
    <location>
        <position position="225"/>
    </location>
</feature>
<evidence type="ECO:0000256" key="5">
    <source>
        <dbReference type="ARBA" id="ARBA00022898"/>
    </source>
</evidence>
<gene>
    <name evidence="6" type="primary">hisC</name>
    <name evidence="8" type="ordered locus">Sgly_2795</name>
</gene>
<dbReference type="RefSeq" id="WP_013625886.1">
    <property type="nucleotide sequence ID" value="NC_015172.1"/>
</dbReference>
<comment type="cofactor">
    <cofactor evidence="1 6">
        <name>pyridoxal 5'-phosphate</name>
        <dbReference type="ChEBI" id="CHEBI:597326"/>
    </cofactor>
</comment>
<evidence type="ECO:0000313" key="8">
    <source>
        <dbReference type="EMBL" id="ADY57066.1"/>
    </source>
</evidence>
<dbReference type="Gene3D" id="3.90.1150.10">
    <property type="entry name" value="Aspartate Aminotransferase, domain 1"/>
    <property type="match status" value="1"/>
</dbReference>
<dbReference type="HOGENOM" id="CLU_017584_3_3_9"/>
<dbReference type="OrthoDB" id="9813612at2"/>
<dbReference type="PANTHER" id="PTHR43643">
    <property type="entry name" value="HISTIDINOL-PHOSPHATE AMINOTRANSFERASE 2"/>
    <property type="match status" value="1"/>
</dbReference>
<keyword evidence="3 6" id="KW-0032">Aminotransferase</keyword>
<evidence type="ECO:0000256" key="4">
    <source>
        <dbReference type="ARBA" id="ARBA00022679"/>
    </source>
</evidence>
<comment type="similarity">
    <text evidence="6">Belongs to the class-II pyridoxal-phosphate-dependent aminotransferase family. Histidinol-phosphate aminotransferase subfamily.</text>
</comment>
<dbReference type="GO" id="GO:0000105">
    <property type="term" value="P:L-histidine biosynthetic process"/>
    <property type="evidence" value="ECO:0007669"/>
    <property type="project" value="UniProtKB-UniRule"/>
</dbReference>
<keyword evidence="6" id="KW-0028">Amino-acid biosynthesis</keyword>
<name>F0SYF4_SYNGF</name>
<dbReference type="InterPro" id="IPR050106">
    <property type="entry name" value="HistidinolP_aminotransfase"/>
</dbReference>
<dbReference type="PANTHER" id="PTHR43643:SF3">
    <property type="entry name" value="HISTIDINOL-PHOSPHATE AMINOTRANSFERASE"/>
    <property type="match status" value="1"/>
</dbReference>
<dbReference type="Gene3D" id="3.40.640.10">
    <property type="entry name" value="Type I PLP-dependent aspartate aminotransferase-like (Major domain)"/>
    <property type="match status" value="1"/>
</dbReference>
<dbReference type="EMBL" id="CP002547">
    <property type="protein sequence ID" value="ADY57066.1"/>
    <property type="molecule type" value="Genomic_DNA"/>
</dbReference>
<dbReference type="HAMAP" id="MF_01023">
    <property type="entry name" value="HisC_aminotrans_2"/>
    <property type="match status" value="1"/>
</dbReference>
<dbReference type="EC" id="2.6.1.9" evidence="6"/>